<evidence type="ECO:0000259" key="5">
    <source>
        <dbReference type="Pfam" id="PF04234"/>
    </source>
</evidence>
<keyword evidence="2" id="KW-0186">Copper</keyword>
<gene>
    <name evidence="6" type="ORF">GCM10011399_20420</name>
</gene>
<dbReference type="EMBL" id="BMGP01000003">
    <property type="protein sequence ID" value="GGF26998.1"/>
    <property type="molecule type" value="Genomic_DNA"/>
</dbReference>
<evidence type="ECO:0000256" key="3">
    <source>
        <dbReference type="SAM" id="MobiDB-lite"/>
    </source>
</evidence>
<dbReference type="GO" id="GO:0046688">
    <property type="term" value="P:response to copper ion"/>
    <property type="evidence" value="ECO:0007669"/>
    <property type="project" value="InterPro"/>
</dbReference>
<keyword evidence="4" id="KW-0472">Membrane</keyword>
<feature type="region of interest" description="Disordered" evidence="3">
    <location>
        <begin position="178"/>
        <end position="236"/>
    </location>
</feature>
<dbReference type="InterPro" id="IPR007348">
    <property type="entry name" value="CopC_dom"/>
</dbReference>
<organism evidence="6 7">
    <name type="scientific">Subtercola lobariae</name>
    <dbReference type="NCBI Taxonomy" id="1588641"/>
    <lineage>
        <taxon>Bacteria</taxon>
        <taxon>Bacillati</taxon>
        <taxon>Actinomycetota</taxon>
        <taxon>Actinomycetes</taxon>
        <taxon>Micrococcales</taxon>
        <taxon>Microbacteriaceae</taxon>
        <taxon>Subtercola</taxon>
    </lineage>
</organism>
<comment type="caution">
    <text evidence="6">The sequence shown here is derived from an EMBL/GenBank/DDBJ whole genome shotgun (WGS) entry which is preliminary data.</text>
</comment>
<feature type="compositionally biased region" description="Polar residues" evidence="3">
    <location>
        <begin position="195"/>
        <end position="228"/>
    </location>
</feature>
<keyword evidence="1" id="KW-0732">Signal</keyword>
<dbReference type="RefSeq" id="WP_188677708.1">
    <property type="nucleotide sequence ID" value="NZ_BMGP01000003.1"/>
</dbReference>
<dbReference type="Gene3D" id="2.60.40.1220">
    <property type="match status" value="1"/>
</dbReference>
<dbReference type="InterPro" id="IPR014755">
    <property type="entry name" value="Cu-Rt/internalin_Ig-like"/>
</dbReference>
<keyword evidence="7" id="KW-1185">Reference proteome</keyword>
<accession>A0A917EWZ0</accession>
<evidence type="ECO:0000256" key="1">
    <source>
        <dbReference type="ARBA" id="ARBA00022729"/>
    </source>
</evidence>
<reference evidence="6 7" key="1">
    <citation type="journal article" date="2014" name="Int. J. Syst. Evol. Microbiol.">
        <title>Complete genome sequence of Corynebacterium casei LMG S-19264T (=DSM 44701T), isolated from a smear-ripened cheese.</title>
        <authorList>
            <consortium name="US DOE Joint Genome Institute (JGI-PGF)"/>
            <person name="Walter F."/>
            <person name="Albersmeier A."/>
            <person name="Kalinowski J."/>
            <person name="Ruckert C."/>
        </authorList>
    </citation>
    <scope>NUCLEOTIDE SEQUENCE [LARGE SCALE GENOMIC DNA]</scope>
    <source>
        <strain evidence="6 7">CGMCC 1.12976</strain>
    </source>
</reference>
<dbReference type="GO" id="GO:0005507">
    <property type="term" value="F:copper ion binding"/>
    <property type="evidence" value="ECO:0007669"/>
    <property type="project" value="InterPro"/>
</dbReference>
<evidence type="ECO:0000313" key="6">
    <source>
        <dbReference type="EMBL" id="GGF26998.1"/>
    </source>
</evidence>
<proteinExistence type="predicted"/>
<evidence type="ECO:0000313" key="7">
    <source>
        <dbReference type="Proteomes" id="UP000598775"/>
    </source>
</evidence>
<sequence>MRISPHDAPRLVGFGLLAGLVLAGVGAAVAAAPALAHDTVVSSSPYNGEVVTKPIDTVTVSFSDALMALGAGSATAGTAGSPSTSASSPAGFAIQVTDADGGHHESGCVTVDGSGATTSVALGEAGEYDVTWRVVSDDGHPISGTYSFTWQPTAVTVAAPAYDGAPACGAVWSGAAASGGAGTATGSPGEATAGQTNQTGESGSATQLGESGQVGQTGQAGSSEASTTPPEPTMTILSAVPADSNEDQGLALPIAIVAGVGALAALAVVVVTVFRRSRTGR</sequence>
<feature type="domain" description="CopC" evidence="5">
    <location>
        <begin position="37"/>
        <end position="149"/>
    </location>
</feature>
<dbReference type="AlphaFoldDB" id="A0A917EWZ0"/>
<dbReference type="GO" id="GO:0042597">
    <property type="term" value="C:periplasmic space"/>
    <property type="evidence" value="ECO:0007669"/>
    <property type="project" value="InterPro"/>
</dbReference>
<keyword evidence="4" id="KW-0812">Transmembrane</keyword>
<dbReference type="InterPro" id="IPR014756">
    <property type="entry name" value="Ig_E-set"/>
</dbReference>
<evidence type="ECO:0000256" key="2">
    <source>
        <dbReference type="ARBA" id="ARBA00023008"/>
    </source>
</evidence>
<feature type="transmembrane region" description="Helical" evidence="4">
    <location>
        <begin position="250"/>
        <end position="274"/>
    </location>
</feature>
<dbReference type="SUPFAM" id="SSF81296">
    <property type="entry name" value="E set domains"/>
    <property type="match status" value="1"/>
</dbReference>
<dbReference type="Pfam" id="PF04234">
    <property type="entry name" value="CopC"/>
    <property type="match status" value="1"/>
</dbReference>
<feature type="compositionally biased region" description="Low complexity" evidence="3">
    <location>
        <begin position="184"/>
        <end position="194"/>
    </location>
</feature>
<protein>
    <recommendedName>
        <fullName evidence="5">CopC domain-containing protein</fullName>
    </recommendedName>
</protein>
<keyword evidence="4" id="KW-1133">Transmembrane helix</keyword>
<name>A0A917EWZ0_9MICO</name>
<dbReference type="Proteomes" id="UP000598775">
    <property type="component" value="Unassembled WGS sequence"/>
</dbReference>
<evidence type="ECO:0000256" key="4">
    <source>
        <dbReference type="SAM" id="Phobius"/>
    </source>
</evidence>